<dbReference type="PROSITE" id="PS51667">
    <property type="entry name" value="WRC"/>
    <property type="match status" value="1"/>
</dbReference>
<feature type="compositionally biased region" description="Basic and acidic residues" evidence="2">
    <location>
        <begin position="708"/>
        <end position="719"/>
    </location>
</feature>
<proteinExistence type="predicted"/>
<dbReference type="PANTHER" id="PTHR31602">
    <property type="entry name" value="GROWTH-REGULATING FACTOR 5"/>
    <property type="match status" value="1"/>
</dbReference>
<dbReference type="Pfam" id="PF08879">
    <property type="entry name" value="WRC"/>
    <property type="match status" value="1"/>
</dbReference>
<feature type="region of interest" description="Disordered" evidence="2">
    <location>
        <begin position="444"/>
        <end position="468"/>
    </location>
</feature>
<gene>
    <name evidence="4" type="ORF">KFL_000270430</name>
</gene>
<feature type="region of interest" description="Disordered" evidence="2">
    <location>
        <begin position="708"/>
        <end position="751"/>
    </location>
</feature>
<name>A0A1Y1HMQ0_KLENI</name>
<evidence type="ECO:0000256" key="1">
    <source>
        <dbReference type="ARBA" id="ARBA00023242"/>
    </source>
</evidence>
<dbReference type="Proteomes" id="UP000054558">
    <property type="component" value="Unassembled WGS sequence"/>
</dbReference>
<dbReference type="EMBL" id="DF236976">
    <property type="protein sequence ID" value="GAQ79283.1"/>
    <property type="molecule type" value="Genomic_DNA"/>
</dbReference>
<evidence type="ECO:0000313" key="5">
    <source>
        <dbReference type="Proteomes" id="UP000054558"/>
    </source>
</evidence>
<dbReference type="PANTHER" id="PTHR31602:SF8">
    <property type="entry name" value="GROWTH-REGULATING FACTOR 5"/>
    <property type="match status" value="1"/>
</dbReference>
<reference evidence="4 5" key="1">
    <citation type="journal article" date="2014" name="Nat. Commun.">
        <title>Klebsormidium flaccidum genome reveals primary factors for plant terrestrial adaptation.</title>
        <authorList>
            <person name="Hori K."/>
            <person name="Maruyama F."/>
            <person name="Fujisawa T."/>
            <person name="Togashi T."/>
            <person name="Yamamoto N."/>
            <person name="Seo M."/>
            <person name="Sato S."/>
            <person name="Yamada T."/>
            <person name="Mori H."/>
            <person name="Tajima N."/>
            <person name="Moriyama T."/>
            <person name="Ikeuchi M."/>
            <person name="Watanabe M."/>
            <person name="Wada H."/>
            <person name="Kobayashi K."/>
            <person name="Saito M."/>
            <person name="Masuda T."/>
            <person name="Sasaki-Sekimoto Y."/>
            <person name="Mashiguchi K."/>
            <person name="Awai K."/>
            <person name="Shimojima M."/>
            <person name="Masuda S."/>
            <person name="Iwai M."/>
            <person name="Nobusawa T."/>
            <person name="Narise T."/>
            <person name="Kondo S."/>
            <person name="Saito H."/>
            <person name="Sato R."/>
            <person name="Murakawa M."/>
            <person name="Ihara Y."/>
            <person name="Oshima-Yamada Y."/>
            <person name="Ohtaka K."/>
            <person name="Satoh M."/>
            <person name="Sonobe K."/>
            <person name="Ishii M."/>
            <person name="Ohtani R."/>
            <person name="Kanamori-Sato M."/>
            <person name="Honoki R."/>
            <person name="Miyazaki D."/>
            <person name="Mochizuki H."/>
            <person name="Umetsu J."/>
            <person name="Higashi K."/>
            <person name="Shibata D."/>
            <person name="Kamiya Y."/>
            <person name="Sato N."/>
            <person name="Nakamura Y."/>
            <person name="Tabata S."/>
            <person name="Ida S."/>
            <person name="Kurokawa K."/>
            <person name="Ohta H."/>
        </authorList>
    </citation>
    <scope>NUCLEOTIDE SEQUENCE [LARGE SCALE GENOMIC DNA]</scope>
    <source>
        <strain evidence="4 5">NIES-2285</strain>
    </source>
</reference>
<accession>A0A1Y1HMQ0</accession>
<dbReference type="GO" id="GO:0005634">
    <property type="term" value="C:nucleus"/>
    <property type="evidence" value="ECO:0007669"/>
    <property type="project" value="InterPro"/>
</dbReference>
<sequence length="845" mass="90060">MAWEVPSTEVALPSPDLLQSAYESVRPHLKPEDVPAALTRDIGPGVCVSSAEGLPRLPSCNAISEPCTASYSPCSKMDECSTLTSDACGVGGHGQDPGLAVQQAPRETGGKSPEQQKGGVLQRRKQSRLGGGGGLRKTGVDIEHRHERVIQHRDRSTTYTLGGPRCSRTDGKHWQCKREALPDQKYCEKHLHRGLLRSRKRKREDNFQDLEGERLFQGWQRAKPKPQLWPWLCQPPPEVDQSPAASQSGLPSQALFPISSLQVPLPADSPWLAAGPQAALRQWTPAQEQILKATLSELGLDEKNARLGSSSAIAELRAQSLQFEGSPWAELPYNPTGHPRPLHTLPRTPNVLRVGQDQAVLPPSAQCAPERDGSFTVAIPLATLASVGVGVNAGGLISTWGCAVPICLILGGTAEAVKLEALRKDGDTVFFKGRPRASFELANREGEGRTLTPANLGGPGLGSAAPGKRGAVIPWDGEAFAEEPARENAAKGLNLDLNLHAAAMETGGTAGPQSEAPLWKVPAPLVHEKPPLSPLKGGSSPGWAPQESWGHFLQRLDARPEVRPANDLGADSGPGLLHRLRWESGEQDRSRGAPPVPANVGGAGLRRTVSLKMEKPDRGFLLQRIASLPVGFDYAPSPPKPSQKLLSKLKKGPGAGAEGTIALGGLNLGAVGDVLAGNVASVILQTPQGVFLGGGGKLDEIEKEDSCDTKLANRDKPRALSDGQGSQSGTGGDSMDDALSPPKSRKRAREEVLQGSTVCNFYWRPMRGPGCFHSPAATWRSRLPCGKEGEREHCLRPRVAVSLLPRISSDPSRAARGPGGRCGGRWGGIVECCKSEETSWRAIIY</sequence>
<organism evidence="4 5">
    <name type="scientific">Klebsormidium nitens</name>
    <name type="common">Green alga</name>
    <name type="synonym">Ulothrix nitens</name>
    <dbReference type="NCBI Taxonomy" id="105231"/>
    <lineage>
        <taxon>Eukaryota</taxon>
        <taxon>Viridiplantae</taxon>
        <taxon>Streptophyta</taxon>
        <taxon>Klebsormidiophyceae</taxon>
        <taxon>Klebsormidiales</taxon>
        <taxon>Klebsormidiaceae</taxon>
        <taxon>Klebsormidium</taxon>
    </lineage>
</organism>
<feature type="region of interest" description="Disordered" evidence="2">
    <location>
        <begin position="94"/>
        <end position="138"/>
    </location>
</feature>
<evidence type="ECO:0000313" key="4">
    <source>
        <dbReference type="EMBL" id="GAQ79283.1"/>
    </source>
</evidence>
<dbReference type="OrthoDB" id="1927209at2759"/>
<evidence type="ECO:0000259" key="3">
    <source>
        <dbReference type="PROSITE" id="PS51667"/>
    </source>
</evidence>
<dbReference type="InterPro" id="IPR031137">
    <property type="entry name" value="GRF"/>
</dbReference>
<dbReference type="InterPro" id="IPR014977">
    <property type="entry name" value="WRC_dom"/>
</dbReference>
<dbReference type="STRING" id="105231.A0A1Y1HMQ0"/>
<dbReference type="GO" id="GO:0032502">
    <property type="term" value="P:developmental process"/>
    <property type="evidence" value="ECO:0007669"/>
    <property type="project" value="InterPro"/>
</dbReference>
<protein>
    <submittedName>
        <fullName evidence="4">Putative WRC domain-containing protein</fullName>
    </submittedName>
</protein>
<keyword evidence="5" id="KW-1185">Reference proteome</keyword>
<dbReference type="AlphaFoldDB" id="A0A1Y1HMQ0"/>
<evidence type="ECO:0000256" key="2">
    <source>
        <dbReference type="SAM" id="MobiDB-lite"/>
    </source>
</evidence>
<dbReference type="GO" id="GO:0006351">
    <property type="term" value="P:DNA-templated transcription"/>
    <property type="evidence" value="ECO:0007669"/>
    <property type="project" value="InterPro"/>
</dbReference>
<feature type="domain" description="WRC" evidence="3">
    <location>
        <begin position="160"/>
        <end position="204"/>
    </location>
</feature>
<keyword evidence="1" id="KW-0539">Nucleus</keyword>